<accession>A0A326UAT8</accession>
<dbReference type="AlphaFoldDB" id="A0A326UAT8"/>
<dbReference type="RefSeq" id="WP_111320427.1">
    <property type="nucleotide sequence ID" value="NZ_BIFX01000001.1"/>
</dbReference>
<protein>
    <submittedName>
        <fullName evidence="2">Uroporphyrinogen decarboxylase</fullName>
    </submittedName>
</protein>
<dbReference type="InterPro" id="IPR000257">
    <property type="entry name" value="Uroporphyrinogen_deCOase"/>
</dbReference>
<evidence type="ECO:0000259" key="1">
    <source>
        <dbReference type="Pfam" id="PF01208"/>
    </source>
</evidence>
<dbReference type="SUPFAM" id="SSF51726">
    <property type="entry name" value="UROD/MetE-like"/>
    <property type="match status" value="1"/>
</dbReference>
<feature type="domain" description="Uroporphyrinogen decarboxylase (URO-D)" evidence="1">
    <location>
        <begin position="66"/>
        <end position="310"/>
    </location>
</feature>
<name>A0A326UAT8_THEHA</name>
<dbReference type="PANTHER" id="PTHR47099">
    <property type="entry name" value="METHYLCOBAMIDE:COM METHYLTRANSFERASE MTBA"/>
    <property type="match status" value="1"/>
</dbReference>
<evidence type="ECO:0000313" key="3">
    <source>
        <dbReference type="Proteomes" id="UP000248806"/>
    </source>
</evidence>
<dbReference type="PANTHER" id="PTHR47099:SF1">
    <property type="entry name" value="METHYLCOBAMIDE:COM METHYLTRANSFERASE MTBA"/>
    <property type="match status" value="1"/>
</dbReference>
<dbReference type="InterPro" id="IPR052024">
    <property type="entry name" value="Methanogen_methyltrans"/>
</dbReference>
<proteinExistence type="predicted"/>
<dbReference type="GO" id="GO:0006779">
    <property type="term" value="P:porphyrin-containing compound biosynthetic process"/>
    <property type="evidence" value="ECO:0007669"/>
    <property type="project" value="InterPro"/>
</dbReference>
<dbReference type="OrthoDB" id="7375127at2"/>
<sequence>MGEHMTPRERVSAALKGEPVDRVPLCFWHHFNPEGSGERLAEQTLHFFRDTFHLDIIKIMPDIPYPGPEQPFLEARQIRFLPRLDVDTTPEFQQQLLCIRKIRAEVGPDSPIILTLFSPLTYLMFFFGPPHARTINIARSDPQVFEEGLGTLAANLRKLMEAAIDAGADGIFYSCMGATTADFTLDEYKELGWRYDLQALRGAEKGWLNIAHIHADPQQSSDQIYFEFFDRYPVQALSWSDRLTGPSLSEALTLTDKCLMGGLFERGPITQGGETEITNEIMAAITQTKGRRLILANGCSVPDDTPERWLQFARSQVDSLQH</sequence>
<evidence type="ECO:0000313" key="2">
    <source>
        <dbReference type="EMBL" id="PZW32952.1"/>
    </source>
</evidence>
<gene>
    <name evidence="2" type="ORF">EI42_01497</name>
</gene>
<dbReference type="Proteomes" id="UP000248806">
    <property type="component" value="Unassembled WGS sequence"/>
</dbReference>
<dbReference type="Gene3D" id="3.20.20.210">
    <property type="match status" value="1"/>
</dbReference>
<reference evidence="2 3" key="1">
    <citation type="submission" date="2018-06" db="EMBL/GenBank/DDBJ databases">
        <title>Genomic Encyclopedia of Archaeal and Bacterial Type Strains, Phase II (KMG-II): from individual species to whole genera.</title>
        <authorList>
            <person name="Goeker M."/>
        </authorList>
    </citation>
    <scope>NUCLEOTIDE SEQUENCE [LARGE SCALE GENOMIC DNA]</scope>
    <source>
        <strain evidence="2 3">ATCC BAA-1881</strain>
    </source>
</reference>
<dbReference type="GO" id="GO:0004853">
    <property type="term" value="F:uroporphyrinogen decarboxylase activity"/>
    <property type="evidence" value="ECO:0007669"/>
    <property type="project" value="InterPro"/>
</dbReference>
<organism evidence="2 3">
    <name type="scientific">Thermosporothrix hazakensis</name>
    <dbReference type="NCBI Taxonomy" id="644383"/>
    <lineage>
        <taxon>Bacteria</taxon>
        <taxon>Bacillati</taxon>
        <taxon>Chloroflexota</taxon>
        <taxon>Ktedonobacteria</taxon>
        <taxon>Ktedonobacterales</taxon>
        <taxon>Thermosporotrichaceae</taxon>
        <taxon>Thermosporothrix</taxon>
    </lineage>
</organism>
<dbReference type="Pfam" id="PF01208">
    <property type="entry name" value="URO-D"/>
    <property type="match status" value="1"/>
</dbReference>
<dbReference type="EMBL" id="QKUF01000003">
    <property type="protein sequence ID" value="PZW32952.1"/>
    <property type="molecule type" value="Genomic_DNA"/>
</dbReference>
<comment type="caution">
    <text evidence="2">The sequence shown here is derived from an EMBL/GenBank/DDBJ whole genome shotgun (WGS) entry which is preliminary data.</text>
</comment>
<keyword evidence="3" id="KW-1185">Reference proteome</keyword>
<dbReference type="InterPro" id="IPR038071">
    <property type="entry name" value="UROD/MetE-like_sf"/>
</dbReference>